<organism evidence="1">
    <name type="scientific">marine sediment metagenome</name>
    <dbReference type="NCBI Taxonomy" id="412755"/>
    <lineage>
        <taxon>unclassified sequences</taxon>
        <taxon>metagenomes</taxon>
        <taxon>ecological metagenomes</taxon>
    </lineage>
</organism>
<protein>
    <recommendedName>
        <fullName evidence="2">3-keto-disaccharide hydrolase domain-containing protein</fullName>
    </recommendedName>
</protein>
<reference evidence="1" key="1">
    <citation type="journal article" date="2014" name="Front. Microbiol.">
        <title>High frequency of phylogenetically diverse reductive dehalogenase-homologous genes in deep subseafloor sedimentary metagenomes.</title>
        <authorList>
            <person name="Kawai M."/>
            <person name="Futagami T."/>
            <person name="Toyoda A."/>
            <person name="Takaki Y."/>
            <person name="Nishi S."/>
            <person name="Hori S."/>
            <person name="Arai W."/>
            <person name="Tsubouchi T."/>
            <person name="Morono Y."/>
            <person name="Uchiyama I."/>
            <person name="Ito T."/>
            <person name="Fujiyama A."/>
            <person name="Inagaki F."/>
            <person name="Takami H."/>
        </authorList>
    </citation>
    <scope>NUCLEOTIDE SEQUENCE</scope>
    <source>
        <strain evidence="1">Expedition CK06-06</strain>
    </source>
</reference>
<accession>X1P0V3</accession>
<proteinExistence type="predicted"/>
<evidence type="ECO:0000313" key="1">
    <source>
        <dbReference type="EMBL" id="GAI49493.1"/>
    </source>
</evidence>
<sequence length="226" mass="24862">DLTDKEVAGVIDHANLSVTEPKLETDFLRKYLEGRQVFYDDFLGAVLDNRWAQSGDAGGSAVIDIRSKVAINTGIVDGDNWCINWNGKKGIYVGKFPKFYTRAEPGGVPTDIIVRIGLYKDADNLIEFFHERAVSDTWYARCISGSVQTNVDTLIPYANAPFEFYIDVVSAGEVKFWINGVLKATINTNIPATVDVEPQLSVEHITPGGGYLKVDNVIISVDPETA</sequence>
<dbReference type="EMBL" id="BARV01033363">
    <property type="protein sequence ID" value="GAI49493.1"/>
    <property type="molecule type" value="Genomic_DNA"/>
</dbReference>
<name>X1P0V3_9ZZZZ</name>
<dbReference type="AlphaFoldDB" id="X1P0V3"/>
<feature type="non-terminal residue" evidence="1">
    <location>
        <position position="1"/>
    </location>
</feature>
<comment type="caution">
    <text evidence="1">The sequence shown here is derived from an EMBL/GenBank/DDBJ whole genome shotgun (WGS) entry which is preliminary data.</text>
</comment>
<gene>
    <name evidence="1" type="ORF">S06H3_52449</name>
</gene>
<evidence type="ECO:0008006" key="2">
    <source>
        <dbReference type="Google" id="ProtNLM"/>
    </source>
</evidence>